<evidence type="ECO:0008006" key="3">
    <source>
        <dbReference type="Google" id="ProtNLM"/>
    </source>
</evidence>
<dbReference type="AlphaFoldDB" id="A0A6A5Y9R6"/>
<proteinExistence type="predicted"/>
<sequence>MLPAPEELQSHIVSWVAKQQNSRKSLHALCSTSRTLGRIASEAFYRDVKLYPDDAPFFLRTLFECPELGSTVRRLQVCVLLESNTALDPDLKAKSIQALHELGLAGSLWEQKIRDDGLPTVAGLILTRLPQLTELDIRVAPIMPNVASQSPWYQLFGSDEVPQPVAPVLERLRSLAIGGAMLPLLGINFPKLRTLRVRRITTPMLYPKRALLPGARGVEDLHLDATVKVANVEHATLIFGTLNHLIEAMNGIQITRLSIDLWAPDTFNPTNRYSAQQLLDQLQDIASGIRKLTINCVAANCVGDEMYQQSRHAFRERPMVSIERFSSLTTMIVPSYFLNTSSGSRRSDQPIAVKDIRLRTAPNLRISKCEFIGSDQHMTQLDFAPQSS</sequence>
<protein>
    <recommendedName>
        <fullName evidence="3">F-box domain-containing protein</fullName>
    </recommendedName>
</protein>
<dbReference type="RefSeq" id="XP_033390096.1">
    <property type="nucleotide sequence ID" value="XM_033531561.1"/>
</dbReference>
<reference evidence="1" key="1">
    <citation type="journal article" date="2020" name="Stud. Mycol.">
        <title>101 Dothideomycetes genomes: a test case for predicting lifestyles and emergence of pathogens.</title>
        <authorList>
            <person name="Haridas S."/>
            <person name="Albert R."/>
            <person name="Binder M."/>
            <person name="Bloem J."/>
            <person name="Labutti K."/>
            <person name="Salamov A."/>
            <person name="Andreopoulos B."/>
            <person name="Baker S."/>
            <person name="Barry K."/>
            <person name="Bills G."/>
            <person name="Bluhm B."/>
            <person name="Cannon C."/>
            <person name="Castanera R."/>
            <person name="Culley D."/>
            <person name="Daum C."/>
            <person name="Ezra D."/>
            <person name="Gonzalez J."/>
            <person name="Henrissat B."/>
            <person name="Kuo A."/>
            <person name="Liang C."/>
            <person name="Lipzen A."/>
            <person name="Lutzoni F."/>
            <person name="Magnuson J."/>
            <person name="Mondo S."/>
            <person name="Nolan M."/>
            <person name="Ohm R."/>
            <person name="Pangilinan J."/>
            <person name="Park H.-J."/>
            <person name="Ramirez L."/>
            <person name="Alfaro M."/>
            <person name="Sun H."/>
            <person name="Tritt A."/>
            <person name="Yoshinaga Y."/>
            <person name="Zwiers L.-H."/>
            <person name="Turgeon B."/>
            <person name="Goodwin S."/>
            <person name="Spatafora J."/>
            <person name="Crous P."/>
            <person name="Grigoriev I."/>
        </authorList>
    </citation>
    <scope>NUCLEOTIDE SEQUENCE</scope>
    <source>
        <strain evidence="1">CBS 175.79</strain>
    </source>
</reference>
<name>A0A6A5Y9R6_9PLEO</name>
<organism evidence="1 2">
    <name type="scientific">Aaosphaeria arxii CBS 175.79</name>
    <dbReference type="NCBI Taxonomy" id="1450172"/>
    <lineage>
        <taxon>Eukaryota</taxon>
        <taxon>Fungi</taxon>
        <taxon>Dikarya</taxon>
        <taxon>Ascomycota</taxon>
        <taxon>Pezizomycotina</taxon>
        <taxon>Dothideomycetes</taxon>
        <taxon>Pleosporomycetidae</taxon>
        <taxon>Pleosporales</taxon>
        <taxon>Pleosporales incertae sedis</taxon>
        <taxon>Aaosphaeria</taxon>
    </lineage>
</organism>
<dbReference type="GeneID" id="54288958"/>
<evidence type="ECO:0000313" key="1">
    <source>
        <dbReference type="EMBL" id="KAF2021757.1"/>
    </source>
</evidence>
<dbReference type="Proteomes" id="UP000799778">
    <property type="component" value="Unassembled WGS sequence"/>
</dbReference>
<gene>
    <name evidence="1" type="ORF">BU24DRAFT_457699</name>
</gene>
<keyword evidence="2" id="KW-1185">Reference proteome</keyword>
<dbReference type="EMBL" id="ML978066">
    <property type="protein sequence ID" value="KAF2021757.1"/>
    <property type="molecule type" value="Genomic_DNA"/>
</dbReference>
<accession>A0A6A5Y9R6</accession>
<evidence type="ECO:0000313" key="2">
    <source>
        <dbReference type="Proteomes" id="UP000799778"/>
    </source>
</evidence>